<protein>
    <submittedName>
        <fullName evidence="1">Glutathione peroxidase</fullName>
    </submittedName>
</protein>
<organism evidence="1 2">
    <name type="scientific">Holotrichia oblita</name>
    <name type="common">Chafer beetle</name>
    <dbReference type="NCBI Taxonomy" id="644536"/>
    <lineage>
        <taxon>Eukaryota</taxon>
        <taxon>Metazoa</taxon>
        <taxon>Ecdysozoa</taxon>
        <taxon>Arthropoda</taxon>
        <taxon>Hexapoda</taxon>
        <taxon>Insecta</taxon>
        <taxon>Pterygota</taxon>
        <taxon>Neoptera</taxon>
        <taxon>Endopterygota</taxon>
        <taxon>Coleoptera</taxon>
        <taxon>Polyphaga</taxon>
        <taxon>Scarabaeiformia</taxon>
        <taxon>Scarabaeidae</taxon>
        <taxon>Melolonthinae</taxon>
        <taxon>Holotrichia</taxon>
    </lineage>
</organism>
<dbReference type="EMBL" id="CM043015">
    <property type="protein sequence ID" value="KAI4470898.1"/>
    <property type="molecule type" value="Genomic_DNA"/>
</dbReference>
<evidence type="ECO:0000313" key="1">
    <source>
        <dbReference type="EMBL" id="KAI4470898.1"/>
    </source>
</evidence>
<gene>
    <name evidence="1" type="ORF">MML48_1g02175</name>
</gene>
<evidence type="ECO:0000313" key="2">
    <source>
        <dbReference type="Proteomes" id="UP001056778"/>
    </source>
</evidence>
<proteinExistence type="predicted"/>
<name>A0ACB9TVV5_HOLOL</name>
<accession>A0ACB9TVV5</accession>
<keyword evidence="1" id="KW-0575">Peroxidase</keyword>
<keyword evidence="2" id="KW-1185">Reference proteome</keyword>
<keyword evidence="1" id="KW-0560">Oxidoreductase</keyword>
<sequence length="173" mass="19390">MATGSLSNPVNPKEAKSIYEFCAKNIQGELISLDKYKGHVCIIVNVASQCGFAKNHYAELTELYDNYADSKGLKILAFPCNQFGGQEPGDGTEICSFVSKKNIKFDMYEKIDVNGSEAHPLWSYLKHKQGGSLGDFIKWNFTKFIIDKNGQPVARDGPNVSPKELIKKLEKYW</sequence>
<dbReference type="Proteomes" id="UP001056778">
    <property type="component" value="Chromosome 1"/>
</dbReference>
<reference evidence="1" key="1">
    <citation type="submission" date="2022-04" db="EMBL/GenBank/DDBJ databases">
        <title>Chromosome-scale genome assembly of Holotrichia oblita Faldermann.</title>
        <authorList>
            <person name="Rongchong L."/>
        </authorList>
    </citation>
    <scope>NUCLEOTIDE SEQUENCE</scope>
    <source>
        <strain evidence="1">81SQS9</strain>
    </source>
</reference>
<comment type="caution">
    <text evidence="1">The sequence shown here is derived from an EMBL/GenBank/DDBJ whole genome shotgun (WGS) entry which is preliminary data.</text>
</comment>